<feature type="region of interest" description="Disordered" evidence="1">
    <location>
        <begin position="71"/>
        <end position="202"/>
    </location>
</feature>
<feature type="compositionally biased region" description="Basic and acidic residues" evidence="1">
    <location>
        <begin position="83"/>
        <end position="96"/>
    </location>
</feature>
<feature type="compositionally biased region" description="Polar residues" evidence="1">
    <location>
        <begin position="154"/>
        <end position="165"/>
    </location>
</feature>
<feature type="non-terminal residue" evidence="2">
    <location>
        <position position="217"/>
    </location>
</feature>
<accession>A0AAD9MUN8</accession>
<sequence>SYYSSCCHNNNNYKLFHCVHFNYQQTDKVYGREEPRTVTHLDTSTPESTAELIKVVHKHDDAVYPTVLVHTGRSESEVSGTGRDSEHLPSEGDEKPSIINPGILESENVKPETTIDTITTSSRFGQDSRSLPSQANKTASDSNPENVRSEKIKSGSTFEASVASTESEKSRTGLDSASLPPQGNKVPSRSDPVKLESDKPKSGLILQTTDVSCLCST</sequence>
<dbReference type="Proteomes" id="UP001208570">
    <property type="component" value="Unassembled WGS sequence"/>
</dbReference>
<keyword evidence="3" id="KW-1185">Reference proteome</keyword>
<name>A0AAD9MUN8_9ANNE</name>
<organism evidence="2 3">
    <name type="scientific">Paralvinella palmiformis</name>
    <dbReference type="NCBI Taxonomy" id="53620"/>
    <lineage>
        <taxon>Eukaryota</taxon>
        <taxon>Metazoa</taxon>
        <taxon>Spiralia</taxon>
        <taxon>Lophotrochozoa</taxon>
        <taxon>Annelida</taxon>
        <taxon>Polychaeta</taxon>
        <taxon>Sedentaria</taxon>
        <taxon>Canalipalpata</taxon>
        <taxon>Terebellida</taxon>
        <taxon>Terebelliformia</taxon>
        <taxon>Alvinellidae</taxon>
        <taxon>Paralvinella</taxon>
    </lineage>
</organism>
<evidence type="ECO:0000256" key="1">
    <source>
        <dbReference type="SAM" id="MobiDB-lite"/>
    </source>
</evidence>
<feature type="compositionally biased region" description="Basic and acidic residues" evidence="1">
    <location>
        <begin position="191"/>
        <end position="201"/>
    </location>
</feature>
<proteinExistence type="predicted"/>
<gene>
    <name evidence="2" type="ORF">LSH36_606g01053</name>
</gene>
<evidence type="ECO:0000313" key="2">
    <source>
        <dbReference type="EMBL" id="KAK2146452.1"/>
    </source>
</evidence>
<dbReference type="EMBL" id="JAODUP010000606">
    <property type="protein sequence ID" value="KAK2146452.1"/>
    <property type="molecule type" value="Genomic_DNA"/>
</dbReference>
<reference evidence="2" key="1">
    <citation type="journal article" date="2023" name="Mol. Biol. Evol.">
        <title>Third-Generation Sequencing Reveals the Adaptive Role of the Epigenome in Three Deep-Sea Polychaetes.</title>
        <authorList>
            <person name="Perez M."/>
            <person name="Aroh O."/>
            <person name="Sun Y."/>
            <person name="Lan Y."/>
            <person name="Juniper S.K."/>
            <person name="Young C.R."/>
            <person name="Angers B."/>
            <person name="Qian P.Y."/>
        </authorList>
    </citation>
    <scope>NUCLEOTIDE SEQUENCE</scope>
    <source>
        <strain evidence="2">P08H-3</strain>
    </source>
</reference>
<protein>
    <submittedName>
        <fullName evidence="2">Uncharacterized protein</fullName>
    </submittedName>
</protein>
<dbReference type="AlphaFoldDB" id="A0AAD9MUN8"/>
<evidence type="ECO:0000313" key="3">
    <source>
        <dbReference type="Proteomes" id="UP001208570"/>
    </source>
</evidence>
<feature type="compositionally biased region" description="Polar residues" evidence="1">
    <location>
        <begin position="114"/>
        <end position="146"/>
    </location>
</feature>
<feature type="compositionally biased region" description="Polar residues" evidence="1">
    <location>
        <begin position="173"/>
        <end position="187"/>
    </location>
</feature>
<comment type="caution">
    <text evidence="2">The sequence shown here is derived from an EMBL/GenBank/DDBJ whole genome shotgun (WGS) entry which is preliminary data.</text>
</comment>